<dbReference type="RefSeq" id="WP_059037769.1">
    <property type="nucleotide sequence ID" value="NZ_JAADZU010000079.1"/>
</dbReference>
<evidence type="ECO:0000313" key="2">
    <source>
        <dbReference type="Proteomes" id="UP000466307"/>
    </source>
</evidence>
<reference evidence="1 2" key="1">
    <citation type="submission" date="2020-01" db="EMBL/GenBank/DDBJ databases">
        <title>Investigation of new actinobacteria for the biodesulphurisation of diesel fuel.</title>
        <authorList>
            <person name="Athi Narayanan S.M."/>
        </authorList>
    </citation>
    <scope>NUCLEOTIDE SEQUENCE [LARGE SCALE GENOMIC DNA]</scope>
    <source>
        <strain evidence="1 2">213E</strain>
    </source>
</reference>
<organism evidence="1 2">
    <name type="scientific">Gordonia desulfuricans</name>
    <dbReference type="NCBI Taxonomy" id="89051"/>
    <lineage>
        <taxon>Bacteria</taxon>
        <taxon>Bacillati</taxon>
        <taxon>Actinomycetota</taxon>
        <taxon>Actinomycetes</taxon>
        <taxon>Mycobacteriales</taxon>
        <taxon>Gordoniaceae</taxon>
        <taxon>Gordonia</taxon>
    </lineage>
</organism>
<dbReference type="AlphaFoldDB" id="A0A7K3LTX6"/>
<dbReference type="Proteomes" id="UP000466307">
    <property type="component" value="Unassembled WGS sequence"/>
</dbReference>
<keyword evidence="2" id="KW-1185">Reference proteome</keyword>
<dbReference type="Gene3D" id="1.10.10.2390">
    <property type="match status" value="1"/>
</dbReference>
<dbReference type="Gene3D" id="6.10.140.2080">
    <property type="match status" value="1"/>
</dbReference>
<proteinExistence type="predicted"/>
<dbReference type="EMBL" id="JAADZU010000079">
    <property type="protein sequence ID" value="NDK91682.1"/>
    <property type="molecule type" value="Genomic_DNA"/>
</dbReference>
<gene>
    <name evidence="1" type="ORF">GYA93_19190</name>
</gene>
<dbReference type="InterPro" id="IPR021784">
    <property type="entry name" value="DUF3349"/>
</dbReference>
<evidence type="ECO:0000313" key="1">
    <source>
        <dbReference type="EMBL" id="NDK91682.1"/>
    </source>
</evidence>
<accession>A0A7K3LTX6</accession>
<sequence>MSNPSLFESAVGWIRKGYPEGIPSTDFPPLLALLIRSELDETEVTQVALRLARDNDVNVPVPEEAIRDAIAHVTSELPTDNEINQVAGRLASAGWPLATTAV</sequence>
<comment type="caution">
    <text evidence="1">The sequence shown here is derived from an EMBL/GenBank/DDBJ whole genome shotgun (WGS) entry which is preliminary data.</text>
</comment>
<dbReference type="Pfam" id="PF11829">
    <property type="entry name" value="DUF3349"/>
    <property type="match status" value="1"/>
</dbReference>
<protein>
    <submittedName>
        <fullName evidence="1">DUF3349 domain-containing protein</fullName>
    </submittedName>
</protein>
<name>A0A7K3LTX6_9ACTN</name>